<evidence type="ECO:0000313" key="2">
    <source>
        <dbReference type="Proteomes" id="UP000836841"/>
    </source>
</evidence>
<reference evidence="1 2" key="1">
    <citation type="submission" date="2022-03" db="EMBL/GenBank/DDBJ databases">
        <authorList>
            <person name="Nunn A."/>
            <person name="Chopra R."/>
            <person name="Nunn A."/>
            <person name="Contreras Garrido A."/>
        </authorList>
    </citation>
    <scope>NUCLEOTIDE SEQUENCE [LARGE SCALE GENOMIC DNA]</scope>
</reference>
<name>A0AAU9S0T5_THLAR</name>
<evidence type="ECO:0000313" key="1">
    <source>
        <dbReference type="EMBL" id="CAH2052979.1"/>
    </source>
</evidence>
<accession>A0AAU9S0T5</accession>
<keyword evidence="2" id="KW-1185">Reference proteome</keyword>
<sequence>MHFSSPTFELPFLPLITPRSCRLWQPRQSRSDNDDVVVQMMEREVKIITGLITFFKKKS</sequence>
<dbReference type="EMBL" id="OU466859">
    <property type="protein sequence ID" value="CAH2052979.1"/>
    <property type="molecule type" value="Genomic_DNA"/>
</dbReference>
<dbReference type="Proteomes" id="UP000836841">
    <property type="component" value="Chromosome 3"/>
</dbReference>
<proteinExistence type="predicted"/>
<dbReference type="AlphaFoldDB" id="A0AAU9S0T5"/>
<gene>
    <name evidence="1" type="ORF">TAV2_LOCUS10733</name>
</gene>
<organism evidence="1 2">
    <name type="scientific">Thlaspi arvense</name>
    <name type="common">Field penny-cress</name>
    <dbReference type="NCBI Taxonomy" id="13288"/>
    <lineage>
        <taxon>Eukaryota</taxon>
        <taxon>Viridiplantae</taxon>
        <taxon>Streptophyta</taxon>
        <taxon>Embryophyta</taxon>
        <taxon>Tracheophyta</taxon>
        <taxon>Spermatophyta</taxon>
        <taxon>Magnoliopsida</taxon>
        <taxon>eudicotyledons</taxon>
        <taxon>Gunneridae</taxon>
        <taxon>Pentapetalae</taxon>
        <taxon>rosids</taxon>
        <taxon>malvids</taxon>
        <taxon>Brassicales</taxon>
        <taxon>Brassicaceae</taxon>
        <taxon>Thlaspideae</taxon>
        <taxon>Thlaspi</taxon>
    </lineage>
</organism>
<protein>
    <submittedName>
        <fullName evidence="1">Uncharacterized protein</fullName>
    </submittedName>
</protein>